<feature type="region of interest" description="Disordered" evidence="7">
    <location>
        <begin position="885"/>
        <end position="927"/>
    </location>
</feature>
<evidence type="ECO:0000313" key="10">
    <source>
        <dbReference type="RefSeq" id="XP_019286128.2"/>
    </source>
</evidence>
<dbReference type="GO" id="GO:0032391">
    <property type="term" value="C:photoreceptor connecting cilium"/>
    <property type="evidence" value="ECO:0007669"/>
    <property type="project" value="TreeGrafter"/>
</dbReference>
<evidence type="ECO:0000256" key="2">
    <source>
        <dbReference type="ARBA" id="ARBA00006042"/>
    </source>
</evidence>
<organism evidence="9 10">
    <name type="scientific">Panthera pardus</name>
    <name type="common">Leopard</name>
    <name type="synonym">Felis pardus</name>
    <dbReference type="NCBI Taxonomy" id="9691"/>
    <lineage>
        <taxon>Eukaryota</taxon>
        <taxon>Metazoa</taxon>
        <taxon>Chordata</taxon>
        <taxon>Craniata</taxon>
        <taxon>Vertebrata</taxon>
        <taxon>Euteleostomi</taxon>
        <taxon>Mammalia</taxon>
        <taxon>Eutheria</taxon>
        <taxon>Laurasiatheria</taxon>
        <taxon>Carnivora</taxon>
        <taxon>Feliformia</taxon>
        <taxon>Felidae</taxon>
        <taxon>Pantherinae</taxon>
        <taxon>Panthera</taxon>
    </lineage>
</organism>
<dbReference type="InterPro" id="IPR041091">
    <property type="entry name" value="RPGRIP1_C"/>
</dbReference>
<comment type="similarity">
    <text evidence="2">Belongs to the RPGRIP1 family.</text>
</comment>
<feature type="compositionally biased region" description="Basic residues" evidence="7">
    <location>
        <begin position="78"/>
        <end position="95"/>
    </location>
</feature>
<dbReference type="GeneID" id="109255755"/>
<dbReference type="PANTHER" id="PTHR14240">
    <property type="entry name" value="RETINITIS PIGMENTOSA GTPASE REGULATOR-INTERACTING PROTEIN"/>
    <property type="match status" value="1"/>
</dbReference>
<evidence type="ECO:0000313" key="9">
    <source>
        <dbReference type="Proteomes" id="UP001165780"/>
    </source>
</evidence>
<feature type="region of interest" description="Disordered" evidence="7">
    <location>
        <begin position="760"/>
        <end position="779"/>
    </location>
</feature>
<dbReference type="SUPFAM" id="SSF49562">
    <property type="entry name" value="C2 domain (Calcium/lipid-binding domain, CaLB)"/>
    <property type="match status" value="2"/>
</dbReference>
<evidence type="ECO:0000256" key="7">
    <source>
        <dbReference type="SAM" id="MobiDB-lite"/>
    </source>
</evidence>
<gene>
    <name evidence="10" type="primary">RPGRIP1</name>
</gene>
<name>A0A9V1EQ98_PANPR</name>
<feature type="region of interest" description="Disordered" evidence="7">
    <location>
        <begin position="809"/>
        <end position="836"/>
    </location>
</feature>
<dbReference type="CDD" id="cd00030">
    <property type="entry name" value="C2"/>
    <property type="match status" value="1"/>
</dbReference>
<dbReference type="AlphaFoldDB" id="A0A9V1EQ98"/>
<feature type="compositionally biased region" description="Basic and acidic residues" evidence="7">
    <location>
        <begin position="770"/>
        <end position="779"/>
    </location>
</feature>
<evidence type="ECO:0000256" key="1">
    <source>
        <dbReference type="ARBA" id="ARBA00004138"/>
    </source>
</evidence>
<dbReference type="Gene3D" id="2.60.40.150">
    <property type="entry name" value="C2 domain"/>
    <property type="match status" value="3"/>
</dbReference>
<feature type="domain" description="C2" evidence="8">
    <location>
        <begin position="604"/>
        <end position="731"/>
    </location>
</feature>
<feature type="compositionally biased region" description="Polar residues" evidence="7">
    <location>
        <begin position="910"/>
        <end position="921"/>
    </location>
</feature>
<protein>
    <submittedName>
        <fullName evidence="10">X-linked retinitis pigmentosa GTPase regulator-interacting protein 1 isoform X4</fullName>
    </submittedName>
</protein>
<dbReference type="GO" id="GO:1905515">
    <property type="term" value="P:non-motile cilium assembly"/>
    <property type="evidence" value="ECO:0007669"/>
    <property type="project" value="TreeGrafter"/>
</dbReference>
<feature type="coiled-coil region" evidence="6">
    <location>
        <begin position="484"/>
        <end position="525"/>
    </location>
</feature>
<dbReference type="SMART" id="SM00239">
    <property type="entry name" value="C2"/>
    <property type="match status" value="1"/>
</dbReference>
<reference evidence="10" key="1">
    <citation type="submission" date="2025-08" db="UniProtKB">
        <authorList>
            <consortium name="RefSeq"/>
        </authorList>
    </citation>
    <scope>IDENTIFICATION</scope>
    <source>
        <tissue evidence="10">Whole blood</tissue>
    </source>
</reference>
<feature type="region of interest" description="Disordered" evidence="7">
    <location>
        <begin position="1"/>
        <end position="22"/>
    </location>
</feature>
<dbReference type="PROSITE" id="PS50004">
    <property type="entry name" value="C2"/>
    <property type="match status" value="1"/>
</dbReference>
<evidence type="ECO:0000256" key="3">
    <source>
        <dbReference type="ARBA" id="ARBA00023054"/>
    </source>
</evidence>
<keyword evidence="4" id="KW-0969">Cilium</keyword>
<feature type="compositionally biased region" description="Low complexity" evidence="7">
    <location>
        <begin position="96"/>
        <end position="105"/>
    </location>
</feature>
<keyword evidence="3 6" id="KW-0175">Coiled coil</keyword>
<dbReference type="InterPro" id="IPR031139">
    <property type="entry name" value="RPGRIP1_fam"/>
</dbReference>
<keyword evidence="5" id="KW-0966">Cell projection</keyword>
<evidence type="ECO:0000256" key="5">
    <source>
        <dbReference type="ARBA" id="ARBA00023273"/>
    </source>
</evidence>
<dbReference type="Pfam" id="PF11618">
    <property type="entry name" value="C2-C2_1"/>
    <property type="match status" value="1"/>
</dbReference>
<dbReference type="InterPro" id="IPR021656">
    <property type="entry name" value="C2-C2_1"/>
</dbReference>
<feature type="region of interest" description="Disordered" evidence="7">
    <location>
        <begin position="72"/>
        <end position="150"/>
    </location>
</feature>
<dbReference type="CTD" id="57096"/>
<feature type="coiled-coil region" evidence="6">
    <location>
        <begin position="240"/>
        <end position="388"/>
    </location>
</feature>
<dbReference type="FunFam" id="2.60.40.150:FF:000075">
    <property type="entry name" value="protein fantom isoform X1"/>
    <property type="match status" value="1"/>
</dbReference>
<dbReference type="Pfam" id="PF18111">
    <property type="entry name" value="RPGR1_C"/>
    <property type="match status" value="1"/>
</dbReference>
<dbReference type="GO" id="GO:0005856">
    <property type="term" value="C:cytoskeleton"/>
    <property type="evidence" value="ECO:0007669"/>
    <property type="project" value="UniProtKB-ARBA"/>
</dbReference>
<dbReference type="PANTHER" id="PTHR14240:SF3">
    <property type="entry name" value="X-LINKED RETINITIS PIGMENTOSA GTPASE REGULATOR-INTERACTING PROTEIN 1"/>
    <property type="match status" value="1"/>
</dbReference>
<dbReference type="InterPro" id="IPR035892">
    <property type="entry name" value="C2_domain_sf"/>
</dbReference>
<proteinExistence type="inferred from homology"/>
<sequence>MVPASKGKNIKTQPPLSRMSREELEDSLFRLREEHMLVKELYWKQQDEIKRMRTALRRLMASGRDLRAEVVEAQQPAPRRRKAGWRQPPTKHQHPLLHGLQLQFQRVGPPAPRRSQPRVHVGHRQLRTAGAPVPEKPKREPSDRLSYTAPPTFKEHVTNEKIRSEIYSESSELAHIVTSNTMLLEEPPKSPEKMWSKDEDCEQRRSLGCAQKATELRASIKENIELIRLKKLLHERNTSLVATRAQLTEVQEAYEALLQKNQGILSAAHDALLKQVNELRAELKEESKKAVSLKSQLEDVSILQITLKEFQERVEDLEKERKLLNDNYDKLLENMLDSSNQPHWSNELVGEQLQQKVSQLQDQLDAELEEKRRVLLQLSREKDQNKNLCLKVTHLLQKHKQDVEILQSQDLISQSPDRQSEPATHPALLQETTQVEPCEPENQEEKKLSQLLSELQVSHAETTLELEKTRDMLILQRKINVCYQEELEAMMTKADNENKDHEEKLERLNQLLDLKNDRINQLEVRLDLHQAVASEHHTLAAGWIYFERVLETVERVHGCTILTGAGGEDFGVLEYWMRLRFPIGSSLQACNKRKKAQAYLSANVLGALEAQEDKSRLETWKHQNELRVEIIRCYGLRSRWLGTQPSPYVMYRFFTFSDHDTAIIPASNNPHFRDQARFPVLVTSDLDKYLRREALSVYVFDDEDAEPGSYLGQVQVPLLPLAQNKSIKGDFNLTDPAGNPNGFVEMQLDWKSFYLPPESFLKPETQPEENTTKDSLEISSEEEKASFLPQDLMAFGEIPIEAGQYQAKRKPPQVGERKEREHQVASYSRRKHGKRTSIQGKNRMEYLSRNILTGNTLQQVKYTEWKFSGLKSSIDDGLKNQQKEEKITSSHSVPIQKEALNPVNDKESCEQVSEVSEAQTTDSDDIVTPVSQKCPKARSEKMCIEIVSLAFYPEAEVMSDENVKQVYVEYKFYDLPLSETETPVSLRKPRAGEEIHFHFSKVIDLDPLEQKGRRQFLFTMLNAQDPEQRHLKFTVVSDPMDEEKKECQEVGYAFLELWQIMESGRDLVEQELDIVSPEDQATRIGRLKVSLQAAAALDAIYKEMTEVTLS</sequence>
<dbReference type="FunFam" id="2.60.40.150:FF:000189">
    <property type="entry name" value="X-linked retinitis pigmentosa GTPase regulator-interacting protein 1"/>
    <property type="match status" value="1"/>
</dbReference>
<dbReference type="InterPro" id="IPR000008">
    <property type="entry name" value="C2_dom"/>
</dbReference>
<evidence type="ECO:0000256" key="6">
    <source>
        <dbReference type="SAM" id="Coils"/>
    </source>
</evidence>
<dbReference type="Pfam" id="PF00168">
    <property type="entry name" value="C2"/>
    <property type="match status" value="1"/>
</dbReference>
<accession>A0A9V1EQ98</accession>
<evidence type="ECO:0000256" key="4">
    <source>
        <dbReference type="ARBA" id="ARBA00023069"/>
    </source>
</evidence>
<keyword evidence="9" id="KW-1185">Reference proteome</keyword>
<comment type="subcellular location">
    <subcellularLocation>
        <location evidence="1">Cell projection</location>
        <location evidence="1">Cilium</location>
    </subcellularLocation>
</comment>
<feature type="compositionally biased region" description="Basic residues" evidence="7">
    <location>
        <begin position="115"/>
        <end position="126"/>
    </location>
</feature>
<dbReference type="RefSeq" id="XP_019286128.2">
    <property type="nucleotide sequence ID" value="XM_019430583.2"/>
</dbReference>
<dbReference type="Proteomes" id="UP001165780">
    <property type="component" value="Unplaced"/>
</dbReference>
<dbReference type="GO" id="GO:0046548">
    <property type="term" value="P:retinal rod cell development"/>
    <property type="evidence" value="ECO:0007669"/>
    <property type="project" value="TreeGrafter"/>
</dbReference>
<evidence type="ECO:0000259" key="8">
    <source>
        <dbReference type="PROSITE" id="PS50004"/>
    </source>
</evidence>